<accession>A0A0B8TBS1</accession>
<proteinExistence type="predicted"/>
<dbReference type="AlphaFoldDB" id="A0A0B8TBS1"/>
<protein>
    <recommendedName>
        <fullName evidence="3">FAS1 domain-containing protein</fullName>
    </recommendedName>
</protein>
<gene>
    <name evidence="1" type="ORF">DI53_0597</name>
</gene>
<dbReference type="RefSeq" id="WP_037495183.1">
    <property type="nucleotide sequence ID" value="NZ_JJMU01000009.1"/>
</dbReference>
<reference evidence="1 2" key="2">
    <citation type="journal article" date="2015" name="PLoS ONE">
        <title>Whole-Genome Optical Mapping and Finished Genome Sequence of Sphingobacterium deserti sp. nov., a New Species Isolated from the Western Desert of China.</title>
        <authorList>
            <person name="Teng C."/>
            <person name="Zhou Z."/>
            <person name="Molnar I."/>
            <person name="Li X."/>
            <person name="Tang R."/>
            <person name="Chen M."/>
            <person name="Wang L."/>
            <person name="Su S."/>
            <person name="Zhang W."/>
            <person name="Lin M."/>
        </authorList>
    </citation>
    <scope>NUCLEOTIDE SEQUENCE [LARGE SCALE GENOMIC DNA]</scope>
    <source>
        <strain evidence="2">ACCC05744</strain>
    </source>
</reference>
<evidence type="ECO:0008006" key="3">
    <source>
        <dbReference type="Google" id="ProtNLM"/>
    </source>
</evidence>
<reference evidence="2" key="1">
    <citation type="submission" date="2014-04" db="EMBL/GenBank/DDBJ databases">
        <title>Whole-Genome optical mapping and complete genome sequence of Sphingobacterium deserti sp. nov., a new spaces isolated from desert in the west of China.</title>
        <authorList>
            <person name="Teng C."/>
            <person name="Zhou Z."/>
            <person name="Li X."/>
            <person name="Chen M."/>
            <person name="Lin M."/>
            <person name="Wang L."/>
            <person name="Su S."/>
            <person name="Zhang C."/>
            <person name="Zhang W."/>
        </authorList>
    </citation>
    <scope>NUCLEOTIDE SEQUENCE [LARGE SCALE GENOMIC DNA]</scope>
    <source>
        <strain evidence="2">ACCC05744</strain>
    </source>
</reference>
<evidence type="ECO:0000313" key="1">
    <source>
        <dbReference type="EMBL" id="KGE15675.1"/>
    </source>
</evidence>
<dbReference type="eggNOG" id="COG2335">
    <property type="taxonomic scope" value="Bacteria"/>
</dbReference>
<dbReference type="PROSITE" id="PS51257">
    <property type="entry name" value="PROKAR_LIPOPROTEIN"/>
    <property type="match status" value="1"/>
</dbReference>
<comment type="caution">
    <text evidence="1">The sequence shown here is derived from an EMBL/GenBank/DDBJ whole genome shotgun (WGS) entry which is preliminary data.</text>
</comment>
<dbReference type="Proteomes" id="UP000031802">
    <property type="component" value="Unassembled WGS sequence"/>
</dbReference>
<dbReference type="EMBL" id="JJMU01000009">
    <property type="protein sequence ID" value="KGE15675.1"/>
    <property type="molecule type" value="Genomic_DNA"/>
</dbReference>
<dbReference type="OrthoDB" id="654858at2"/>
<dbReference type="PATRIC" id="fig|1229276.3.peg.621"/>
<keyword evidence="2" id="KW-1185">Reference proteome</keyword>
<sequence length="222" mass="25057">MGNLLIRIFFGSLLILGISCKQYDGYYNYENTESVFDGDAIAYYASKPGLYDSLLVVLDRLPEYKQIIETGDVTVFSLTNESFRLAITNLNLLRSSQQKETLSLQTVDSVELDSLMSKYLVGGLITTEEMLFIDGLYVETVKYPEINTGNMHAQQIKQQSSGFIGGGLPIVYYSYTKESNFVNQWIRTSTQGVNIRTSNSVLHILANNHEFGFGEFLTRMNK</sequence>
<dbReference type="STRING" id="1229276.DI53_0597"/>
<organism evidence="1 2">
    <name type="scientific">Sphingobacterium deserti</name>
    <dbReference type="NCBI Taxonomy" id="1229276"/>
    <lineage>
        <taxon>Bacteria</taxon>
        <taxon>Pseudomonadati</taxon>
        <taxon>Bacteroidota</taxon>
        <taxon>Sphingobacteriia</taxon>
        <taxon>Sphingobacteriales</taxon>
        <taxon>Sphingobacteriaceae</taxon>
        <taxon>Sphingobacterium</taxon>
    </lineage>
</organism>
<evidence type="ECO:0000313" key="2">
    <source>
        <dbReference type="Proteomes" id="UP000031802"/>
    </source>
</evidence>
<name>A0A0B8TBS1_9SPHI</name>